<dbReference type="Gene3D" id="1.10.132.20">
    <property type="entry name" value="Ribosome-recycling factor"/>
    <property type="match status" value="1"/>
</dbReference>
<dbReference type="Proteomes" id="UP000176897">
    <property type="component" value="Unassembled WGS sequence"/>
</dbReference>
<gene>
    <name evidence="3" type="primary">frr</name>
    <name evidence="6" type="ORF">A3B21_01350</name>
</gene>
<dbReference type="HAMAP" id="MF_00040">
    <property type="entry name" value="RRF"/>
    <property type="match status" value="1"/>
</dbReference>
<keyword evidence="2 3" id="KW-0648">Protein biosynthesis</keyword>
<dbReference type="EMBL" id="MGEJ01000015">
    <property type="protein sequence ID" value="OGL80052.1"/>
    <property type="molecule type" value="Genomic_DNA"/>
</dbReference>
<evidence type="ECO:0000256" key="3">
    <source>
        <dbReference type="HAMAP-Rule" id="MF_00040"/>
    </source>
</evidence>
<dbReference type="GO" id="GO:0005737">
    <property type="term" value="C:cytoplasm"/>
    <property type="evidence" value="ECO:0007669"/>
    <property type="project" value="UniProtKB-SubCell"/>
</dbReference>
<evidence type="ECO:0000256" key="4">
    <source>
        <dbReference type="SAM" id="Coils"/>
    </source>
</evidence>
<evidence type="ECO:0000256" key="2">
    <source>
        <dbReference type="ARBA" id="ARBA00022917"/>
    </source>
</evidence>
<dbReference type="InterPro" id="IPR002661">
    <property type="entry name" value="Ribosome_recyc_fac"/>
</dbReference>
<dbReference type="AlphaFoldDB" id="A0A1F7UP51"/>
<keyword evidence="3" id="KW-0963">Cytoplasm</keyword>
<name>A0A1F7UP51_9BACT</name>
<comment type="function">
    <text evidence="3">Responsible for the release of ribosomes from messenger RNA at the termination of protein biosynthesis. May increase the efficiency of translation by recycling ribosomes from one round of translation to another.</text>
</comment>
<keyword evidence="4" id="KW-0175">Coiled coil</keyword>
<dbReference type="STRING" id="1802401.A3B21_01350"/>
<feature type="domain" description="Ribosome recycling factor" evidence="5">
    <location>
        <begin position="18"/>
        <end position="181"/>
    </location>
</feature>
<evidence type="ECO:0000313" key="6">
    <source>
        <dbReference type="EMBL" id="OGL80052.1"/>
    </source>
</evidence>
<evidence type="ECO:0000259" key="5">
    <source>
        <dbReference type="Pfam" id="PF01765"/>
    </source>
</evidence>
<proteinExistence type="inferred from homology"/>
<feature type="coiled-coil region" evidence="4">
    <location>
        <begin position="130"/>
        <end position="175"/>
    </location>
</feature>
<protein>
    <recommendedName>
        <fullName evidence="3">Ribosome-recycling factor</fullName>
        <shortName evidence="3">RRF</shortName>
    </recommendedName>
    <alternativeName>
        <fullName evidence="3">Ribosome-releasing factor</fullName>
    </alternativeName>
</protein>
<dbReference type="PANTHER" id="PTHR20982">
    <property type="entry name" value="RIBOSOME RECYCLING FACTOR"/>
    <property type="match status" value="1"/>
</dbReference>
<organism evidence="6 7">
    <name type="scientific">Candidatus Uhrbacteria bacterium RIFCSPLOWO2_01_FULL_47_24</name>
    <dbReference type="NCBI Taxonomy" id="1802401"/>
    <lineage>
        <taxon>Bacteria</taxon>
        <taxon>Candidatus Uhriibacteriota</taxon>
    </lineage>
</organism>
<dbReference type="PANTHER" id="PTHR20982:SF3">
    <property type="entry name" value="MITOCHONDRIAL RIBOSOME RECYCLING FACTOR PSEUDO 1"/>
    <property type="match status" value="1"/>
</dbReference>
<comment type="caution">
    <text evidence="6">The sequence shown here is derived from an EMBL/GenBank/DDBJ whole genome shotgun (WGS) entry which is preliminary data.</text>
</comment>
<reference evidence="6 7" key="1">
    <citation type="journal article" date="2016" name="Nat. Commun.">
        <title>Thousands of microbial genomes shed light on interconnected biogeochemical processes in an aquifer system.</title>
        <authorList>
            <person name="Anantharaman K."/>
            <person name="Brown C.T."/>
            <person name="Hug L.A."/>
            <person name="Sharon I."/>
            <person name="Castelle C.J."/>
            <person name="Probst A.J."/>
            <person name="Thomas B.C."/>
            <person name="Singh A."/>
            <person name="Wilkins M.J."/>
            <person name="Karaoz U."/>
            <person name="Brodie E.L."/>
            <person name="Williams K.H."/>
            <person name="Hubbard S.S."/>
            <person name="Banfield J.F."/>
        </authorList>
    </citation>
    <scope>NUCLEOTIDE SEQUENCE [LARGE SCALE GENOMIC DNA]</scope>
</reference>
<evidence type="ECO:0000256" key="1">
    <source>
        <dbReference type="ARBA" id="ARBA00005912"/>
    </source>
</evidence>
<dbReference type="GO" id="GO:0006415">
    <property type="term" value="P:translational termination"/>
    <property type="evidence" value="ECO:0007669"/>
    <property type="project" value="UniProtKB-UniRule"/>
</dbReference>
<sequence>MLNLDTSKPEFEKVVTHLKGELASLRGTRATPALVENVQVEAYGMRQALRALASIAVADPKTLTIEPWDKSIMKDIEKAIQTANIGINPVNEGALIRIVLPPLTEESRKELVKIVHNQLEDARGGVRTTREKLRQQIIDAEKKKETSEDEKYKQLEKLDKMVAEYNEQVKKIGESKEKEIMTI</sequence>
<dbReference type="Pfam" id="PF01765">
    <property type="entry name" value="RRF"/>
    <property type="match status" value="1"/>
</dbReference>
<dbReference type="InterPro" id="IPR036191">
    <property type="entry name" value="RRF_sf"/>
</dbReference>
<dbReference type="FunFam" id="3.30.1360.40:FF:000001">
    <property type="entry name" value="Ribosome-recycling factor"/>
    <property type="match status" value="1"/>
</dbReference>
<accession>A0A1F7UP51</accession>
<dbReference type="GO" id="GO:0043023">
    <property type="term" value="F:ribosomal large subunit binding"/>
    <property type="evidence" value="ECO:0007669"/>
    <property type="project" value="TreeGrafter"/>
</dbReference>
<dbReference type="Gene3D" id="3.30.1360.40">
    <property type="match status" value="1"/>
</dbReference>
<dbReference type="NCBIfam" id="TIGR00496">
    <property type="entry name" value="frr"/>
    <property type="match status" value="1"/>
</dbReference>
<comment type="similarity">
    <text evidence="1 3">Belongs to the RRF family.</text>
</comment>
<dbReference type="InterPro" id="IPR023584">
    <property type="entry name" value="Ribosome_recyc_fac_dom"/>
</dbReference>
<evidence type="ECO:0000313" key="7">
    <source>
        <dbReference type="Proteomes" id="UP000176897"/>
    </source>
</evidence>
<dbReference type="SUPFAM" id="SSF55194">
    <property type="entry name" value="Ribosome recycling factor, RRF"/>
    <property type="match status" value="1"/>
</dbReference>
<comment type="subcellular location">
    <subcellularLocation>
        <location evidence="3">Cytoplasm</location>
    </subcellularLocation>
</comment>